<dbReference type="PANTHER" id="PTHR31917:SF101">
    <property type="entry name" value="OS07G0607300 PROTEIN"/>
    <property type="match status" value="1"/>
</dbReference>
<dbReference type="Gene3D" id="3.30.70.330">
    <property type="match status" value="1"/>
</dbReference>
<dbReference type="EMBL" id="CAJHUC010001211">
    <property type="protein sequence ID" value="CAD7700278.1"/>
    <property type="molecule type" value="Genomic_DNA"/>
</dbReference>
<evidence type="ECO:0000256" key="1">
    <source>
        <dbReference type="SAM" id="MobiDB-lite"/>
    </source>
</evidence>
<dbReference type="PANTHER" id="PTHR31917">
    <property type="entry name" value="AGENET DOMAIN-CONTAINING PROTEIN-RELATED"/>
    <property type="match status" value="1"/>
</dbReference>
<dbReference type="AlphaFoldDB" id="A0A8S1IZB8"/>
<feature type="compositionally biased region" description="Basic and acidic residues" evidence="1">
    <location>
        <begin position="227"/>
        <end position="236"/>
    </location>
</feature>
<keyword evidence="4" id="KW-1185">Reference proteome</keyword>
<evidence type="ECO:0000313" key="4">
    <source>
        <dbReference type="Proteomes" id="UP000708148"/>
    </source>
</evidence>
<dbReference type="GO" id="GO:0003676">
    <property type="term" value="F:nucleic acid binding"/>
    <property type="evidence" value="ECO:0007669"/>
    <property type="project" value="InterPro"/>
</dbReference>
<feature type="region of interest" description="Disordered" evidence="1">
    <location>
        <begin position="208"/>
        <end position="240"/>
    </location>
</feature>
<protein>
    <recommendedName>
        <fullName evidence="2">Agenet-like domain-containing protein</fullName>
    </recommendedName>
</protein>
<dbReference type="InterPro" id="IPR012677">
    <property type="entry name" value="Nucleotide-bd_a/b_plait_sf"/>
</dbReference>
<dbReference type="SUPFAM" id="SSF54928">
    <property type="entry name" value="RNA-binding domain, RBD"/>
    <property type="match status" value="1"/>
</dbReference>
<sequence>MAFAPKAGDWVEVTIDGEAHGGSFFSAKILQCRGSDVVVEFIETGPGGVAGRKAIVPARSHNVRPKPPGYANANPVQDRQLGEAVDCWCQGAWRMGHVHEVYDDGVTVFCPSRPEAQSLVTVPAAAHPCAIRTGLDWDAEGGGWLPRDSRSFFGAKVRRGEKLNQGPGCLMAGWGGAGAASERRASWSVEECGEEAAGLVRGVDQGMGGLDGGVASSRSSRASTGFWRREDRDDRGGAGLEEPEALEAGRDVWICQQGRAAMGGNQGGNSKDGTRIWQFAGGGGARPAEGYRSIDACERGGMVHVRAKRQKMEGVADPDTNQPSMKAEELGTEPQPPCPSNQDSFVTGSKVVGDGCLPQTGVLTGNETGESAKDKRNWRKMLHDRGQKELFNGKVIGPKLCIDNLGWVFQDDKIKKDLVAMLDGVEDIEFATGEFDGKRYSAGWACATFKSVEAAVCAMEKLDTMYMEVPCCPIPRPLVPHFPMWEAYPWGRHTDMPGYLDVRGEVSPHFAQKNSIEYRAAIKWRHSDQLTGNVKEQLCQECVDKVCKEVEKLGGNSLDSCKSCSSDVSSGSHSISAQSTLWVKRIPLGISDERLQQAFAQFDANDACKVTRIINPVSQREYGHMVVQFSEPGKAAMMCLDLNKFLFHCGGTPRAVHAAMFKPGPPQGFQGIFDRAMHKALGFDASRCGRGCAARSRVVNFTGSASPSRRCAKAVRDVLNKQLCLVAHFYEQCKDERRRLHVHQQKEFNDAQEMKTELEALCQSPVVKNMAERR</sequence>
<dbReference type="OrthoDB" id="515943at2759"/>
<gene>
    <name evidence="3" type="ORF">OSTQU699_LOCUS5637</name>
</gene>
<accession>A0A8S1IZB8</accession>
<feature type="compositionally biased region" description="Low complexity" evidence="1">
    <location>
        <begin position="213"/>
        <end position="223"/>
    </location>
</feature>
<evidence type="ECO:0000259" key="2">
    <source>
        <dbReference type="Pfam" id="PF05641"/>
    </source>
</evidence>
<organism evidence="3 4">
    <name type="scientific">Ostreobium quekettii</name>
    <dbReference type="NCBI Taxonomy" id="121088"/>
    <lineage>
        <taxon>Eukaryota</taxon>
        <taxon>Viridiplantae</taxon>
        <taxon>Chlorophyta</taxon>
        <taxon>core chlorophytes</taxon>
        <taxon>Ulvophyceae</taxon>
        <taxon>TCBD clade</taxon>
        <taxon>Bryopsidales</taxon>
        <taxon>Ostreobineae</taxon>
        <taxon>Ostreobiaceae</taxon>
        <taxon>Ostreobium</taxon>
    </lineage>
</organism>
<dbReference type="Pfam" id="PF05641">
    <property type="entry name" value="Agenet"/>
    <property type="match status" value="1"/>
</dbReference>
<dbReference type="Proteomes" id="UP000708148">
    <property type="component" value="Unassembled WGS sequence"/>
</dbReference>
<name>A0A8S1IZB8_9CHLO</name>
<evidence type="ECO:0000313" key="3">
    <source>
        <dbReference type="EMBL" id="CAD7700278.1"/>
    </source>
</evidence>
<dbReference type="InterPro" id="IPR035979">
    <property type="entry name" value="RBD_domain_sf"/>
</dbReference>
<dbReference type="CDD" id="cd00590">
    <property type="entry name" value="RRM_SF"/>
    <property type="match status" value="2"/>
</dbReference>
<feature type="region of interest" description="Disordered" evidence="1">
    <location>
        <begin position="311"/>
        <end position="342"/>
    </location>
</feature>
<feature type="domain" description="Agenet-like" evidence="2">
    <location>
        <begin position="8"/>
        <end position="68"/>
    </location>
</feature>
<reference evidence="3" key="1">
    <citation type="submission" date="2020-12" db="EMBL/GenBank/DDBJ databases">
        <authorList>
            <person name="Iha C."/>
        </authorList>
    </citation>
    <scope>NUCLEOTIDE SEQUENCE</scope>
</reference>
<dbReference type="InterPro" id="IPR008395">
    <property type="entry name" value="Agenet-like_dom"/>
</dbReference>
<proteinExistence type="predicted"/>
<comment type="caution">
    <text evidence="3">The sequence shown here is derived from an EMBL/GenBank/DDBJ whole genome shotgun (WGS) entry which is preliminary data.</text>
</comment>